<dbReference type="EMBL" id="OU015584">
    <property type="protein sequence ID" value="CAG5077095.1"/>
    <property type="molecule type" value="Genomic_DNA"/>
</dbReference>
<organism evidence="2 3">
    <name type="scientific">Parvicella tangerina</name>
    <dbReference type="NCBI Taxonomy" id="2829795"/>
    <lineage>
        <taxon>Bacteria</taxon>
        <taxon>Pseudomonadati</taxon>
        <taxon>Bacteroidota</taxon>
        <taxon>Flavobacteriia</taxon>
        <taxon>Flavobacteriales</taxon>
        <taxon>Parvicellaceae</taxon>
        <taxon>Parvicella</taxon>
    </lineage>
</organism>
<gene>
    <name evidence="2" type="ORF">CRYO30217_00289</name>
</gene>
<proteinExistence type="predicted"/>
<dbReference type="KEGG" id="ptan:CRYO30217_00289"/>
<name>A0A916JJL3_9FLAO</name>
<dbReference type="RefSeq" id="WP_258540532.1">
    <property type="nucleotide sequence ID" value="NZ_OU015584.1"/>
</dbReference>
<dbReference type="AlphaFoldDB" id="A0A916JJL3"/>
<keyword evidence="1" id="KW-0732">Signal</keyword>
<dbReference type="Pfam" id="PF11751">
    <property type="entry name" value="PorP_SprF"/>
    <property type="match status" value="1"/>
</dbReference>
<evidence type="ECO:0000313" key="3">
    <source>
        <dbReference type="Proteomes" id="UP000683507"/>
    </source>
</evidence>
<reference evidence="2" key="1">
    <citation type="submission" date="2021-04" db="EMBL/GenBank/DDBJ databases">
        <authorList>
            <person name="Rodrigo-Torres L."/>
            <person name="Arahal R. D."/>
            <person name="Lucena T."/>
        </authorList>
    </citation>
    <scope>NUCLEOTIDE SEQUENCE</scope>
    <source>
        <strain evidence="2">AS29M-1</strain>
    </source>
</reference>
<protein>
    <recommendedName>
        <fullName evidence="4">Type IX secretion system membrane protein PorP/SprF</fullName>
    </recommendedName>
</protein>
<evidence type="ECO:0000313" key="2">
    <source>
        <dbReference type="EMBL" id="CAG5077095.1"/>
    </source>
</evidence>
<evidence type="ECO:0008006" key="4">
    <source>
        <dbReference type="Google" id="ProtNLM"/>
    </source>
</evidence>
<feature type="chain" id="PRO_5037227337" description="Type IX secretion system membrane protein PorP/SprF" evidence="1">
    <location>
        <begin position="21"/>
        <end position="341"/>
    </location>
</feature>
<dbReference type="NCBIfam" id="TIGR03519">
    <property type="entry name" value="T9SS_PorP_fam"/>
    <property type="match status" value="1"/>
</dbReference>
<evidence type="ECO:0000256" key="1">
    <source>
        <dbReference type="SAM" id="SignalP"/>
    </source>
</evidence>
<keyword evidence="3" id="KW-1185">Reference proteome</keyword>
<accession>A0A916JJL3</accession>
<dbReference type="Proteomes" id="UP000683507">
    <property type="component" value="Chromosome"/>
</dbReference>
<sequence>MKKFLFLTLICFCCSIDSWAQTDRHYTMFYGNALSANPGAAGMLNGDARFFGSYRSQWASVTNNPYKTMNFAIDGRILKEKIKTGRLGIGLSFYNDKAGVGNMSSLNAGFAASYGLEVFEDIHLSVGAQGAYGQYSINTANFTWGTQWTGQDYDQNLYSFEPGYSDVNAFFDLSAGVYLYGQLGDHIDLKGGFSVLHITAQDVSLAGVEDRLYRNYTFSLFPEIRIPYQRIGFVPGIMTFFQGPNKEFMVGTDVKYYIKESSHYTGYYEEVSASLGSFWRAGDAIVVTAGFNYAGISAGVAYDFNYSKLNLASNWMGAYEFYLKYRLGFNYRWTVGGKGRF</sequence>
<dbReference type="InterPro" id="IPR019861">
    <property type="entry name" value="PorP/SprF_Bacteroidetes"/>
</dbReference>
<feature type="signal peptide" evidence="1">
    <location>
        <begin position="1"/>
        <end position="20"/>
    </location>
</feature>